<sequence>MAITPRAIIRTGSNPACVSIKIRRLKLLEKIIIRQCVAGNASMLAKSWQRLPFSQPAVGQPDPFAKLEEMFAQQLEEQERVYGPITPLALPSDLTDLNTDSCSRIGIGSTRSSLSSVSEG</sequence>
<proteinExistence type="predicted"/>
<reference evidence="1" key="1">
    <citation type="journal article" date="2023" name="Insect Mol. Biol.">
        <title>Genome sequencing provides insights into the evolution of gene families encoding plant cell wall-degrading enzymes in longhorned beetles.</title>
        <authorList>
            <person name="Shin N.R."/>
            <person name="Okamura Y."/>
            <person name="Kirsch R."/>
            <person name="Pauchet Y."/>
        </authorList>
    </citation>
    <scope>NUCLEOTIDE SEQUENCE</scope>
    <source>
        <strain evidence="1">AMC_N1</strain>
    </source>
</reference>
<comment type="caution">
    <text evidence="1">The sequence shown here is derived from an EMBL/GenBank/DDBJ whole genome shotgun (WGS) entry which is preliminary data.</text>
</comment>
<protein>
    <submittedName>
        <fullName evidence="1">Uncharacterized protein</fullName>
    </submittedName>
</protein>
<organism evidence="1 2">
    <name type="scientific">Aromia moschata</name>
    <dbReference type="NCBI Taxonomy" id="1265417"/>
    <lineage>
        <taxon>Eukaryota</taxon>
        <taxon>Metazoa</taxon>
        <taxon>Ecdysozoa</taxon>
        <taxon>Arthropoda</taxon>
        <taxon>Hexapoda</taxon>
        <taxon>Insecta</taxon>
        <taxon>Pterygota</taxon>
        <taxon>Neoptera</taxon>
        <taxon>Endopterygota</taxon>
        <taxon>Coleoptera</taxon>
        <taxon>Polyphaga</taxon>
        <taxon>Cucujiformia</taxon>
        <taxon>Chrysomeloidea</taxon>
        <taxon>Cerambycidae</taxon>
        <taxon>Cerambycinae</taxon>
        <taxon>Callichromatini</taxon>
        <taxon>Aromia</taxon>
    </lineage>
</organism>
<evidence type="ECO:0000313" key="1">
    <source>
        <dbReference type="EMBL" id="KAJ8952710.1"/>
    </source>
</evidence>
<dbReference type="Proteomes" id="UP001162162">
    <property type="component" value="Unassembled WGS sequence"/>
</dbReference>
<name>A0AAV8YLQ0_9CUCU</name>
<evidence type="ECO:0000313" key="2">
    <source>
        <dbReference type="Proteomes" id="UP001162162"/>
    </source>
</evidence>
<dbReference type="AlphaFoldDB" id="A0AAV8YLQ0"/>
<accession>A0AAV8YLQ0</accession>
<keyword evidence="2" id="KW-1185">Reference proteome</keyword>
<dbReference type="EMBL" id="JAPWTK010000065">
    <property type="protein sequence ID" value="KAJ8952710.1"/>
    <property type="molecule type" value="Genomic_DNA"/>
</dbReference>
<gene>
    <name evidence="1" type="ORF">NQ318_021028</name>
</gene>